<proteinExistence type="predicted"/>
<dbReference type="InterPro" id="IPR014162">
    <property type="entry name" value="CpoB_C"/>
</dbReference>
<feature type="signal peptide" evidence="1">
    <location>
        <begin position="1"/>
        <end position="24"/>
    </location>
</feature>
<reference evidence="2 3" key="1">
    <citation type="submission" date="2017-10" db="EMBL/GenBank/DDBJ databases">
        <title>Novel microbial diversity and functional potential in the marine mammal oral microbiome.</title>
        <authorList>
            <person name="Dudek N.K."/>
            <person name="Sun C.L."/>
            <person name="Burstein D."/>
            <person name="Kantor R.S."/>
            <person name="Aliaga Goltsman D.S."/>
            <person name="Bik E.M."/>
            <person name="Thomas B.C."/>
            <person name="Banfield J.F."/>
            <person name="Relman D.A."/>
        </authorList>
    </citation>
    <scope>NUCLEOTIDE SEQUENCE [LARGE SCALE GENOMIC DNA]</scope>
    <source>
        <strain evidence="2">DOLJORAL78_47_16</strain>
    </source>
</reference>
<organism evidence="2 3">
    <name type="scientific">candidate division KSB3 bacterium</name>
    <dbReference type="NCBI Taxonomy" id="2044937"/>
    <lineage>
        <taxon>Bacteria</taxon>
        <taxon>candidate division KSB3</taxon>
    </lineage>
</organism>
<dbReference type="SUPFAM" id="SSF48452">
    <property type="entry name" value="TPR-like"/>
    <property type="match status" value="1"/>
</dbReference>
<dbReference type="InterPro" id="IPR011990">
    <property type="entry name" value="TPR-like_helical_dom_sf"/>
</dbReference>
<feature type="non-terminal residue" evidence="2">
    <location>
        <position position="179"/>
    </location>
</feature>
<protein>
    <submittedName>
        <fullName evidence="2">Tol-pal system protein YbgF</fullName>
    </submittedName>
</protein>
<dbReference type="InterPro" id="IPR019734">
    <property type="entry name" value="TPR_rpt"/>
</dbReference>
<dbReference type="Proteomes" id="UP000230821">
    <property type="component" value="Unassembled WGS sequence"/>
</dbReference>
<dbReference type="Gene3D" id="1.25.40.10">
    <property type="entry name" value="Tetratricopeptide repeat domain"/>
    <property type="match status" value="1"/>
</dbReference>
<name>A0A2G6KKL1_9BACT</name>
<comment type="caution">
    <text evidence="2">The sequence shown here is derived from an EMBL/GenBank/DDBJ whole genome shotgun (WGS) entry which is preliminary data.</text>
</comment>
<dbReference type="Pfam" id="PF13174">
    <property type="entry name" value="TPR_6"/>
    <property type="match status" value="3"/>
</dbReference>
<dbReference type="NCBIfam" id="TIGR02795">
    <property type="entry name" value="tol_pal_ybgF"/>
    <property type="match status" value="1"/>
</dbReference>
<evidence type="ECO:0000313" key="2">
    <source>
        <dbReference type="EMBL" id="PIE36193.1"/>
    </source>
</evidence>
<dbReference type="AlphaFoldDB" id="A0A2G6KKL1"/>
<dbReference type="EMBL" id="PDSK01000023">
    <property type="protein sequence ID" value="PIE36193.1"/>
    <property type="molecule type" value="Genomic_DNA"/>
</dbReference>
<gene>
    <name evidence="2" type="primary">ygbF</name>
    <name evidence="2" type="ORF">CSA56_01165</name>
</gene>
<evidence type="ECO:0000313" key="3">
    <source>
        <dbReference type="Proteomes" id="UP000230821"/>
    </source>
</evidence>
<evidence type="ECO:0000256" key="1">
    <source>
        <dbReference type="SAM" id="SignalP"/>
    </source>
</evidence>
<keyword evidence="1" id="KW-0732">Signal</keyword>
<sequence>MKKMTVCSILAVACCFMLPISGFAQYQISPAQPPAYYQPYSPQSIQPVPSYVPYPPYPSYSCQPSYQDGYWTSPQCMYQYGLQLVRSRRYYEAIRVFDEFLRSYPQSSLADNALYWSGECYYAMKQYSTALAYFQQIQYYYPRGNKMPDSLLKTALCYFSMNQNSQGCQMLNELRYRYP</sequence>
<accession>A0A2G6KKL1</accession>
<feature type="chain" id="PRO_5013815210" evidence="1">
    <location>
        <begin position="25"/>
        <end position="179"/>
    </location>
</feature>